<dbReference type="InterPro" id="IPR036397">
    <property type="entry name" value="RNaseH_sf"/>
</dbReference>
<sequence length="200" mass="22589">MVETHYFYAYLLPDGAHGVADTWEECEQYVKGKPDARFRKFRTREQAEAWLAEGADYRAKAVVASGIYFDAGTGRGNGVEVSVTDEKGNDLLWKVLPKEKINRFGKHWIFKDASNNYGELLACFFALEIALQDDAKKVFGDSKLVVEYWSKGYIKKEDVDPETVALAEKVKNLRDVFESQGGTLARVHGDENPADLGFHR</sequence>
<dbReference type="GO" id="GO:0003676">
    <property type="term" value="F:nucleic acid binding"/>
    <property type="evidence" value="ECO:0007669"/>
    <property type="project" value="InterPro"/>
</dbReference>
<dbReference type="Proteomes" id="UP000177177">
    <property type="component" value="Unassembled WGS sequence"/>
</dbReference>
<comment type="caution">
    <text evidence="2">The sequence shown here is derived from an EMBL/GenBank/DDBJ whole genome shotgun (WGS) entry which is preliminary data.</text>
</comment>
<dbReference type="InterPro" id="IPR012337">
    <property type="entry name" value="RNaseH-like_sf"/>
</dbReference>
<feature type="domain" description="Ribonuclease H1 N-terminal" evidence="1">
    <location>
        <begin position="17"/>
        <end position="50"/>
    </location>
</feature>
<protein>
    <recommendedName>
        <fullName evidence="1">Ribonuclease H1 N-terminal domain-containing protein</fullName>
    </recommendedName>
</protein>
<dbReference type="InterPro" id="IPR009027">
    <property type="entry name" value="Ribosomal_bL9/RNase_H1_N"/>
</dbReference>
<dbReference type="EMBL" id="MHQN01000015">
    <property type="protein sequence ID" value="OHA03612.1"/>
    <property type="molecule type" value="Genomic_DNA"/>
</dbReference>
<proteinExistence type="predicted"/>
<dbReference type="AlphaFoldDB" id="A0A1G2KYP1"/>
<dbReference type="SUPFAM" id="SSF55658">
    <property type="entry name" value="L9 N-domain-like"/>
    <property type="match status" value="1"/>
</dbReference>
<dbReference type="InterPro" id="IPR037056">
    <property type="entry name" value="RNase_H1_N_sf"/>
</dbReference>
<dbReference type="SUPFAM" id="SSF53098">
    <property type="entry name" value="Ribonuclease H-like"/>
    <property type="match status" value="1"/>
</dbReference>
<evidence type="ECO:0000259" key="1">
    <source>
        <dbReference type="Pfam" id="PF01693"/>
    </source>
</evidence>
<evidence type="ECO:0000313" key="2">
    <source>
        <dbReference type="EMBL" id="OHA03612.1"/>
    </source>
</evidence>
<name>A0A1G2KYP1_9BACT</name>
<dbReference type="InterPro" id="IPR011320">
    <property type="entry name" value="RNase_H1_N"/>
</dbReference>
<accession>A0A1G2KYP1</accession>
<gene>
    <name evidence="2" type="ORF">A3C92_01310</name>
</gene>
<reference evidence="2 3" key="1">
    <citation type="journal article" date="2016" name="Nat. Commun.">
        <title>Thousands of microbial genomes shed light on interconnected biogeochemical processes in an aquifer system.</title>
        <authorList>
            <person name="Anantharaman K."/>
            <person name="Brown C.T."/>
            <person name="Hug L.A."/>
            <person name="Sharon I."/>
            <person name="Castelle C.J."/>
            <person name="Probst A.J."/>
            <person name="Thomas B.C."/>
            <person name="Singh A."/>
            <person name="Wilkins M.J."/>
            <person name="Karaoz U."/>
            <person name="Brodie E.L."/>
            <person name="Williams K.H."/>
            <person name="Hubbard S.S."/>
            <person name="Banfield J.F."/>
        </authorList>
    </citation>
    <scope>NUCLEOTIDE SEQUENCE [LARGE SCALE GENOMIC DNA]</scope>
</reference>
<evidence type="ECO:0000313" key="3">
    <source>
        <dbReference type="Proteomes" id="UP000177177"/>
    </source>
</evidence>
<dbReference type="Gene3D" id="3.40.970.10">
    <property type="entry name" value="Ribonuclease H1, N-terminal domain"/>
    <property type="match status" value="1"/>
</dbReference>
<organism evidence="2 3">
    <name type="scientific">Candidatus Sungbacteria bacterium RIFCSPHIGHO2_02_FULL_53_17</name>
    <dbReference type="NCBI Taxonomy" id="1802275"/>
    <lineage>
        <taxon>Bacteria</taxon>
        <taxon>Candidatus Sungiibacteriota</taxon>
    </lineage>
</organism>
<dbReference type="Gene3D" id="3.30.420.10">
    <property type="entry name" value="Ribonuclease H-like superfamily/Ribonuclease H"/>
    <property type="match status" value="1"/>
</dbReference>
<dbReference type="Pfam" id="PF01693">
    <property type="entry name" value="Cauli_VI"/>
    <property type="match status" value="1"/>
</dbReference>